<protein>
    <recommendedName>
        <fullName evidence="7">START domain-containing protein</fullName>
    </recommendedName>
</protein>
<evidence type="ECO:0000256" key="3">
    <source>
        <dbReference type="ARBA" id="ARBA00022692"/>
    </source>
</evidence>
<keyword evidence="3 6" id="KW-0812">Transmembrane</keyword>
<evidence type="ECO:0000256" key="1">
    <source>
        <dbReference type="ARBA" id="ARBA00004141"/>
    </source>
</evidence>
<keyword evidence="4 6" id="KW-1133">Transmembrane helix</keyword>
<reference evidence="8 9" key="1">
    <citation type="journal article" date="2023" name="Commun. Biol.">
        <title>Genome analysis of Parmales, the sister group of diatoms, reveals the evolutionary specialization of diatoms from phago-mixotrophs to photoautotrophs.</title>
        <authorList>
            <person name="Ban H."/>
            <person name="Sato S."/>
            <person name="Yoshikawa S."/>
            <person name="Yamada K."/>
            <person name="Nakamura Y."/>
            <person name="Ichinomiya M."/>
            <person name="Sato N."/>
            <person name="Blanc-Mathieu R."/>
            <person name="Endo H."/>
            <person name="Kuwata A."/>
            <person name="Ogata H."/>
        </authorList>
    </citation>
    <scope>NUCLEOTIDE SEQUENCE [LARGE SCALE GENOMIC DNA]</scope>
</reference>
<evidence type="ECO:0000256" key="6">
    <source>
        <dbReference type="SAM" id="Phobius"/>
    </source>
</evidence>
<gene>
    <name evidence="8" type="ORF">TeGR_g14713</name>
</gene>
<feature type="transmembrane region" description="Helical" evidence="6">
    <location>
        <begin position="1011"/>
        <end position="1029"/>
    </location>
</feature>
<evidence type="ECO:0000259" key="7">
    <source>
        <dbReference type="Pfam" id="PF01852"/>
    </source>
</evidence>
<comment type="similarity">
    <text evidence="2">Belongs to the XK family.</text>
</comment>
<dbReference type="Gene3D" id="3.30.530.20">
    <property type="match status" value="3"/>
</dbReference>
<dbReference type="Pfam" id="PF09815">
    <property type="entry name" value="XK-related"/>
    <property type="match status" value="1"/>
</dbReference>
<evidence type="ECO:0000256" key="4">
    <source>
        <dbReference type="ARBA" id="ARBA00022989"/>
    </source>
</evidence>
<dbReference type="PANTHER" id="PTHR19308:SF14">
    <property type="entry name" value="START DOMAIN-CONTAINING PROTEIN"/>
    <property type="match status" value="1"/>
</dbReference>
<accession>A0ABQ6NAQ4</accession>
<dbReference type="SUPFAM" id="SSF55961">
    <property type="entry name" value="Bet v1-like"/>
    <property type="match status" value="2"/>
</dbReference>
<evidence type="ECO:0000256" key="5">
    <source>
        <dbReference type="ARBA" id="ARBA00023136"/>
    </source>
</evidence>
<feature type="transmembrane region" description="Helical" evidence="6">
    <location>
        <begin position="971"/>
        <end position="996"/>
    </location>
</feature>
<proteinExistence type="inferred from homology"/>
<evidence type="ECO:0000313" key="9">
    <source>
        <dbReference type="Proteomes" id="UP001165060"/>
    </source>
</evidence>
<comment type="subcellular location">
    <subcellularLocation>
        <location evidence="1">Membrane</location>
        <topology evidence="1">Multi-pass membrane protein</topology>
    </subcellularLocation>
</comment>
<evidence type="ECO:0000313" key="8">
    <source>
        <dbReference type="EMBL" id="GMI53108.1"/>
    </source>
</evidence>
<dbReference type="InterPro" id="IPR018629">
    <property type="entry name" value="XK-rel"/>
</dbReference>
<dbReference type="InterPro" id="IPR023393">
    <property type="entry name" value="START-like_dom_sf"/>
</dbReference>
<dbReference type="PANTHER" id="PTHR19308">
    <property type="entry name" value="PHOSPHATIDYLCHOLINE TRANSFER PROTEIN"/>
    <property type="match status" value="1"/>
</dbReference>
<evidence type="ECO:0000256" key="2">
    <source>
        <dbReference type="ARBA" id="ARBA00008789"/>
    </source>
</evidence>
<dbReference type="InterPro" id="IPR002913">
    <property type="entry name" value="START_lipid-bd_dom"/>
</dbReference>
<keyword evidence="9" id="KW-1185">Reference proteome</keyword>
<organism evidence="8 9">
    <name type="scientific">Tetraparma gracilis</name>
    <dbReference type="NCBI Taxonomy" id="2962635"/>
    <lineage>
        <taxon>Eukaryota</taxon>
        <taxon>Sar</taxon>
        <taxon>Stramenopiles</taxon>
        <taxon>Ochrophyta</taxon>
        <taxon>Bolidophyceae</taxon>
        <taxon>Parmales</taxon>
        <taxon>Triparmaceae</taxon>
        <taxon>Tetraparma</taxon>
    </lineage>
</organism>
<name>A0ABQ6NAQ4_9STRA</name>
<dbReference type="Pfam" id="PF01852">
    <property type="entry name" value="START"/>
    <property type="match status" value="1"/>
</dbReference>
<keyword evidence="5 6" id="KW-0472">Membrane</keyword>
<feature type="domain" description="START" evidence="7">
    <location>
        <begin position="488"/>
        <end position="598"/>
    </location>
</feature>
<comment type="caution">
    <text evidence="8">The sequence shown here is derived from an EMBL/GenBank/DDBJ whole genome shotgun (WGS) entry which is preliminary data.</text>
</comment>
<sequence length="1144" mass="127577">MEKIGSTLVHLEPGQLRTHFTKLLDQALPSPSSAGAPPPAAIMHVVSEKDSAVLLYRNLAVKNKVGIATAAELFEFHLLVAEDLEDPNLVTLRTLSDDDAKRLCGADYLNSVEAKRERVDLRKLKRVQVDGKITLEAADFGCTKLLIAASVLLTSGVDRAASSHERNNGKLLRLELDIPGTWSKFMVASTKMPGGISNRVFANWWTWAKEQNGDIVAAFTPHEDFGPGAEKEIVDAALEAEKGSVLGKIQGFYRIKTLAPNVCRATFVAQGDAGGTIGKQAMAWGIKSTLGMVTLLQDNVVIGKAKATLDCSAKEAFAYQIAVCGREKMRIGMEEGDCARFIFKEHAKHDFEWAQIKKMPFPLTNREFLGRYLSFKKPSGDLVLVFEALPDSTKVDYGANLKVVRGKITGVVRFKPIDEDSQCEVTLVQRGDAGGFVPERVSVAKIPQALGSIVDAPITEVAAWELAKMSRENRKEHVTFGGLDRNLKKINDHQNIYHVVYDLSIPTFLPRQFVSRVVWKWDEDKKELKAYYDDVTHEAFPERNAYLRASVTSTCTYKQEARVGEIPQTKVTYTVQVDLGGRIPPVVNRQGVGTLIPEEVLAHVWDTEARNKTSPDDLEKEIDEKPNDHNQLVFNKKHTPAVIANRDFLGRVVWKKAEEVTYPNEKNKKTPSEAVAHIVKLHKGLSELSQEYPWIVAFLEEVLLGGLHRNKAVSTKLDCLSEAEARKIGKNLPGALRARKQASGGVYQWKNQNPSMVELFEKYPWVEEMVETMGEELLKNAAWGLWFRVITGSGLSMVDMATDINVIRVYFGEEGQEGYGWMMLGMVLASMGLQLVVVMLQNGKAGWGKLLREVLIVVSGLKPGVDAMRVVSNTEMHEHHAMDAKAELVANKMCEMFCESIPGCILQVYALIQGGSGGKMRTKVFSIVVSAITTGMSSASISYDFDSDPDNRRRLPSFYGYLPDEGNARTIMYVCMVLNSALLLLLRSIGAALLMLADTKVFVAYMAGDQLLYLLLKLVIAFAVFLGLMKKKYRSTFWSMETGNEWIQSYFVLGESDNIKKSAMAFNKGKWKAIEPQVKEWVGEGWTRWEREKPDWFTDNWKAKVPADWVPTEGKAEHKRAKDSVRRVSFVGSERKRSVVYAAE</sequence>
<dbReference type="EMBL" id="BRYB01006245">
    <property type="protein sequence ID" value="GMI53108.1"/>
    <property type="molecule type" value="Genomic_DNA"/>
</dbReference>
<feature type="transmembrane region" description="Helical" evidence="6">
    <location>
        <begin position="818"/>
        <end position="840"/>
    </location>
</feature>
<dbReference type="InterPro" id="IPR051213">
    <property type="entry name" value="START_lipid_transfer"/>
</dbReference>
<dbReference type="Proteomes" id="UP001165060">
    <property type="component" value="Unassembled WGS sequence"/>
</dbReference>